<evidence type="ECO:0000256" key="2">
    <source>
        <dbReference type="ARBA" id="ARBA00004253"/>
    </source>
</evidence>
<comment type="catalytic activity">
    <reaction evidence="14">
        <text>D-glutamate + O2 + H2O = 2-oxoglutarate + H2O2 + NH4(+)</text>
        <dbReference type="Rhea" id="RHEA:10028"/>
        <dbReference type="ChEBI" id="CHEBI:15377"/>
        <dbReference type="ChEBI" id="CHEBI:15379"/>
        <dbReference type="ChEBI" id="CHEBI:16240"/>
        <dbReference type="ChEBI" id="CHEBI:16810"/>
        <dbReference type="ChEBI" id="CHEBI:28938"/>
        <dbReference type="ChEBI" id="CHEBI:29986"/>
    </reaction>
    <physiologicalReaction direction="left-to-right" evidence="14">
        <dbReference type="Rhea" id="RHEA:10029"/>
    </physiologicalReaction>
</comment>
<dbReference type="InterPro" id="IPR023209">
    <property type="entry name" value="DAO"/>
</dbReference>
<evidence type="ECO:0000256" key="11">
    <source>
        <dbReference type="ARBA" id="ARBA00044541"/>
    </source>
</evidence>
<evidence type="ECO:0000256" key="10">
    <source>
        <dbReference type="ARBA" id="ARBA00044520"/>
    </source>
</evidence>
<dbReference type="AlphaFoldDB" id="A0A4X1V9S6"/>
<comment type="catalytic activity">
    <reaction evidence="13">
        <text>D-aspartate + O2 + H2O = oxaloacetate + H2O2 + NH4(+)</text>
        <dbReference type="Rhea" id="RHEA:12512"/>
        <dbReference type="ChEBI" id="CHEBI:15377"/>
        <dbReference type="ChEBI" id="CHEBI:15379"/>
        <dbReference type="ChEBI" id="CHEBI:16240"/>
        <dbReference type="ChEBI" id="CHEBI:16452"/>
        <dbReference type="ChEBI" id="CHEBI:28938"/>
        <dbReference type="ChEBI" id="CHEBI:29990"/>
        <dbReference type="EC" id="1.4.3.1"/>
    </reaction>
    <physiologicalReaction direction="left-to-right" evidence="13">
        <dbReference type="Rhea" id="RHEA:12513"/>
    </physiologicalReaction>
</comment>
<reference evidence="17 18" key="1">
    <citation type="submission" date="2017-08" db="EMBL/GenBank/DDBJ databases">
        <title>USMARCv1.0.</title>
        <authorList>
            <person name="Hannum G.I."/>
            <person name="Koren S."/>
            <person name="Schroeder S.G."/>
            <person name="Chin S.C."/>
            <person name="Nonneman D.J."/>
            <person name="Becker S.A."/>
            <person name="Rosen B.D."/>
            <person name="Bickhart D.M."/>
            <person name="Putnam N.H."/>
            <person name="Green R.E."/>
            <person name="Tuggle C.K."/>
            <person name="Liu H."/>
            <person name="Rohrer G.A."/>
            <person name="Warr A."/>
            <person name="Hall R."/>
            <person name="Kim K."/>
            <person name="Hume D.A."/>
            <person name="Talbot R."/>
            <person name="Chow W."/>
            <person name="Howe K."/>
            <person name="Schwartz A.S."/>
            <person name="Watson M."/>
            <person name="Archibald A.L."/>
            <person name="Phillippy A.M."/>
            <person name="Smith T.P.L."/>
        </authorList>
    </citation>
    <scope>NUCLEOTIDE SEQUENCE [LARGE SCALE GENOMIC DNA]</scope>
</reference>
<dbReference type="Ensembl" id="ENSSSCT00070045574.1">
    <property type="protein sequence ID" value="ENSSSCP00070038418.1"/>
    <property type="gene ID" value="ENSSSCG00070022904.1"/>
</dbReference>
<name>A0A4X1V9S6_PIG</name>
<dbReference type="Proteomes" id="UP000314985">
    <property type="component" value="Chromosome 1"/>
</dbReference>
<dbReference type="Pfam" id="PF13383">
    <property type="entry name" value="Methyltransf_22"/>
    <property type="match status" value="1"/>
</dbReference>
<reference evidence="17" key="2">
    <citation type="submission" date="2025-08" db="UniProtKB">
        <authorList>
            <consortium name="Ensembl"/>
        </authorList>
    </citation>
    <scope>IDENTIFICATION</scope>
</reference>
<protein>
    <recommendedName>
        <fullName evidence="11">D-aspartate oxidase</fullName>
        <ecNumber evidence="10">1.4.3.1</ecNumber>
    </recommendedName>
</protein>
<comment type="similarity">
    <text evidence="4">Belongs to the DAMOX/DASOX family.</text>
</comment>
<dbReference type="InterPro" id="IPR025714">
    <property type="entry name" value="Methyltranfer_dom"/>
</dbReference>
<comment type="function">
    <text evidence="12">Selectively catalyzes the oxidative deamination of acidic amino acids. Suppresses the level of D-aspartate in the brain, an amino acid that can act as an agonist for glutamate receptors. Protects the organism from the toxicity of D-amino acids. May also function in the intestine.</text>
</comment>
<evidence type="ECO:0000256" key="13">
    <source>
        <dbReference type="ARBA" id="ARBA00047522"/>
    </source>
</evidence>
<keyword evidence="5" id="KW-0963">Cytoplasm</keyword>
<evidence type="ECO:0000256" key="4">
    <source>
        <dbReference type="ARBA" id="ARBA00006730"/>
    </source>
</evidence>
<dbReference type="Gene3D" id="3.30.9.10">
    <property type="entry name" value="D-Amino Acid Oxidase, subunit A, domain 2"/>
    <property type="match status" value="1"/>
</dbReference>
<evidence type="ECO:0000256" key="12">
    <source>
        <dbReference type="ARBA" id="ARBA00046214"/>
    </source>
</evidence>
<dbReference type="PANTHER" id="PTHR11530:SF11">
    <property type="entry name" value="D-ASPARTATE OXIDASE"/>
    <property type="match status" value="1"/>
</dbReference>
<evidence type="ECO:0000259" key="16">
    <source>
        <dbReference type="Pfam" id="PF13383"/>
    </source>
</evidence>
<dbReference type="FunFam" id="3.40.50.720:FF:000551">
    <property type="entry name" value="D-aspartate oxidase"/>
    <property type="match status" value="1"/>
</dbReference>
<evidence type="ECO:0000259" key="15">
    <source>
        <dbReference type="Pfam" id="PF01266"/>
    </source>
</evidence>
<evidence type="ECO:0000256" key="7">
    <source>
        <dbReference type="ARBA" id="ARBA00022827"/>
    </source>
</evidence>
<sequence>MDTVRIAVVGAGVMGLSTAVCIFKLVPGCSITVISDKFTPETTSDVAAGMLIPPVYPDTPIHKQKQWFKDTFDHLFAIANSAEAKDAGVLLVSGWQIFQSAPTEEVPFWADVVLGFRKMTKNELKKFPQHVCGQAFTTLKCEGPTYLPWLEKRVKGSGGLVLTRRVEDLWELHPSFNIVVNCSGLGSKQLVGDMEIFPVRGQVLKVQAPWVKHFIRDGSGLTYIYPGIANVTLGGTRQKGDWNLSPNAEISKQILSRCCALEPSLRGACDIREKGPRWHIDLQPWAGPARSLDEEALRFLRYISTIQIACDHMSTDSLATDSSPTKKPWSVCLDDRFGLAHQIHSKQCRLYSLGLGSDDTRFEVGMANDGCEVHRFDPSVKSAHVLENERLWYHRLSINWRDPHPAVAAQKPYSSTRKLRTILNEFGHHKIDILKADLESAEWKVLENLILEDVLEQIGQLIFEIHLHWPGFEVSGSDSSVVRFWYSLLKELELQDFRLFHSYKDLSKPQIFLRKNIFNASSCYTLSWVNTRWK</sequence>
<evidence type="ECO:0000256" key="5">
    <source>
        <dbReference type="ARBA" id="ARBA00022490"/>
    </source>
</evidence>
<dbReference type="InterPro" id="IPR006076">
    <property type="entry name" value="FAD-dep_OxRdtase"/>
</dbReference>
<comment type="cofactor">
    <cofactor evidence="1">
        <name>FAD</name>
        <dbReference type="ChEBI" id="CHEBI:57692"/>
    </cofactor>
</comment>
<evidence type="ECO:0000256" key="1">
    <source>
        <dbReference type="ARBA" id="ARBA00001974"/>
    </source>
</evidence>
<proteinExistence type="inferred from homology"/>
<dbReference type="GO" id="GO:0019478">
    <property type="term" value="P:D-amino acid catabolic process"/>
    <property type="evidence" value="ECO:0007669"/>
    <property type="project" value="UniProtKB-ARBA"/>
</dbReference>
<dbReference type="SUPFAM" id="SSF54373">
    <property type="entry name" value="FAD-linked reductases, C-terminal domain"/>
    <property type="match status" value="1"/>
</dbReference>
<dbReference type="SUPFAM" id="SSF51971">
    <property type="entry name" value="Nucleotide-binding domain"/>
    <property type="match status" value="1"/>
</dbReference>
<evidence type="ECO:0000256" key="3">
    <source>
        <dbReference type="ARBA" id="ARBA00004514"/>
    </source>
</evidence>
<feature type="domain" description="Methyltransferase" evidence="16">
    <location>
        <begin position="341"/>
        <end position="467"/>
    </location>
</feature>
<accession>A0A4X1V9S6</accession>
<evidence type="ECO:0000313" key="18">
    <source>
        <dbReference type="Proteomes" id="UP000314985"/>
    </source>
</evidence>
<dbReference type="PANTHER" id="PTHR11530">
    <property type="entry name" value="D-AMINO ACID OXIDASE"/>
    <property type="match status" value="1"/>
</dbReference>
<dbReference type="Pfam" id="PF01266">
    <property type="entry name" value="DAO"/>
    <property type="match status" value="1"/>
</dbReference>
<dbReference type="EC" id="1.4.3.1" evidence="10"/>
<dbReference type="GO" id="GO:0005782">
    <property type="term" value="C:peroxisomal matrix"/>
    <property type="evidence" value="ECO:0007669"/>
    <property type="project" value="UniProtKB-SubCell"/>
</dbReference>
<keyword evidence="6" id="KW-0285">Flavoprotein</keyword>
<keyword evidence="9" id="KW-0576">Peroxisome</keyword>
<dbReference type="GO" id="GO:0005829">
    <property type="term" value="C:cytosol"/>
    <property type="evidence" value="ECO:0007669"/>
    <property type="project" value="UniProtKB-SubCell"/>
</dbReference>
<feature type="domain" description="FAD dependent oxidoreductase" evidence="15">
    <location>
        <begin position="5"/>
        <end position="272"/>
    </location>
</feature>
<evidence type="ECO:0000256" key="9">
    <source>
        <dbReference type="ARBA" id="ARBA00023140"/>
    </source>
</evidence>
<evidence type="ECO:0000313" key="17">
    <source>
        <dbReference type="Ensembl" id="ENSSSCP00070038418.1"/>
    </source>
</evidence>
<organism evidence="17 18">
    <name type="scientific">Sus scrofa</name>
    <name type="common">Pig</name>
    <dbReference type="NCBI Taxonomy" id="9823"/>
    <lineage>
        <taxon>Eukaryota</taxon>
        <taxon>Metazoa</taxon>
        <taxon>Chordata</taxon>
        <taxon>Craniata</taxon>
        <taxon>Vertebrata</taxon>
        <taxon>Euteleostomi</taxon>
        <taxon>Mammalia</taxon>
        <taxon>Eutheria</taxon>
        <taxon>Laurasiatheria</taxon>
        <taxon>Artiodactyla</taxon>
        <taxon>Suina</taxon>
        <taxon>Suidae</taxon>
        <taxon>Sus</taxon>
    </lineage>
</organism>
<evidence type="ECO:0000256" key="14">
    <source>
        <dbReference type="ARBA" id="ARBA00049882"/>
    </source>
</evidence>
<dbReference type="Gene3D" id="3.40.50.720">
    <property type="entry name" value="NAD(P)-binding Rossmann-like Domain"/>
    <property type="match status" value="1"/>
</dbReference>
<gene>
    <name evidence="17" type="primary">METTL24</name>
</gene>
<keyword evidence="7" id="KW-0274">FAD</keyword>
<evidence type="ECO:0000256" key="8">
    <source>
        <dbReference type="ARBA" id="ARBA00023002"/>
    </source>
</evidence>
<comment type="subcellular location">
    <subcellularLocation>
        <location evidence="3">Cytoplasm</location>
        <location evidence="3">Cytosol</location>
    </subcellularLocation>
    <subcellularLocation>
        <location evidence="2">Peroxisome matrix</location>
    </subcellularLocation>
</comment>
<dbReference type="GO" id="GO:0008445">
    <property type="term" value="F:D-aspartate oxidase activity"/>
    <property type="evidence" value="ECO:0007669"/>
    <property type="project" value="UniProtKB-EC"/>
</dbReference>
<keyword evidence="8" id="KW-0560">Oxidoreductase</keyword>
<dbReference type="GO" id="GO:0071949">
    <property type="term" value="F:FAD binding"/>
    <property type="evidence" value="ECO:0007669"/>
    <property type="project" value="InterPro"/>
</dbReference>
<evidence type="ECO:0000256" key="6">
    <source>
        <dbReference type="ARBA" id="ARBA00022630"/>
    </source>
</evidence>